<dbReference type="EMBL" id="RQZF01000009">
    <property type="protein sequence ID" value="RRC94816.1"/>
    <property type="molecule type" value="Genomic_DNA"/>
</dbReference>
<dbReference type="PIRSF" id="PIRSF000141">
    <property type="entry name" value="Anaerobic_G3P_dh"/>
    <property type="match status" value="1"/>
</dbReference>
<evidence type="ECO:0000313" key="5">
    <source>
        <dbReference type="EMBL" id="RRC94816.1"/>
    </source>
</evidence>
<keyword evidence="1" id="KW-0285">Flavoprotein</keyword>
<accession>A0A3P1SCP0</accession>
<dbReference type="Gene3D" id="3.50.50.60">
    <property type="entry name" value="FAD/NAD(P)-binding domain"/>
    <property type="match status" value="2"/>
</dbReference>
<comment type="caution">
    <text evidence="5">The sequence shown here is derived from an EMBL/GenBank/DDBJ whole genome shotgun (WGS) entry which is preliminary data.</text>
</comment>
<sequence length="416" mass="44006">MRDAVVIGAGIAGLAAAIRLADQGASVTLVTKGIGGLQLSQGTIDILGYAPEKVGAPLEKIPAYIRSRPGHPYTHFTPAEIGEAARWLRDLLGEDLLVGDPEHNVILPTAVGALRPTALPQPSMMAGVPTHGKHYVIVGLERLKDFSALLIANNLARQTTIQGGPLQARAITVDVEIRPGEYDTNGVNHARAFDTEEARDRLVAAVKPHLKEGDVVGLPAVLGLNDLNAWKDIRDKLGHEVFEIPLPPPSVPGMRLNQALTEIAKGKARILMGAAVIDHEEKDGRLVSVTVSSAGHHKVLRASHFVLAAGGFESGALEMDSYCVVRDTVLGLPLVGTEGQLLHADFWGADQPLFLSGIAVDDQMRPVDEDGAVVLENVRAAGGCLSGATRWREKSGEGIALATAVRAADSIVEALR</sequence>
<dbReference type="AlphaFoldDB" id="A0A3P1SCP0"/>
<dbReference type="GO" id="GO:0004368">
    <property type="term" value="F:glycerol-3-phosphate dehydrogenase (quinone) activity"/>
    <property type="evidence" value="ECO:0007669"/>
    <property type="project" value="UniProtKB-EC"/>
</dbReference>
<evidence type="ECO:0000313" key="6">
    <source>
        <dbReference type="Proteomes" id="UP000280444"/>
    </source>
</evidence>
<dbReference type="InterPro" id="IPR003953">
    <property type="entry name" value="FAD-dep_OxRdtase_2_FAD-bd"/>
</dbReference>
<keyword evidence="6" id="KW-1185">Reference proteome</keyword>
<name>A0A3P1SCP0_9ACTO</name>
<gene>
    <name evidence="5" type="primary">glpB</name>
    <name evidence="5" type="ORF">EII11_07970</name>
</gene>
<evidence type="ECO:0000256" key="3">
    <source>
        <dbReference type="ARBA" id="ARBA00023002"/>
    </source>
</evidence>
<reference evidence="5 6" key="1">
    <citation type="submission" date="2018-11" db="EMBL/GenBank/DDBJ databases">
        <title>Genomes From Bacteria Associated with the Canine Oral Cavity: a Test Case for Automated Genome-Based Taxonomic Assignment.</title>
        <authorList>
            <person name="Coil D.A."/>
            <person name="Jospin G."/>
            <person name="Darling A.E."/>
            <person name="Wallis C."/>
            <person name="Davis I.J."/>
            <person name="Harris S."/>
            <person name="Eisen J.A."/>
            <person name="Holcombe L.J."/>
            <person name="O'Flynn C."/>
        </authorList>
    </citation>
    <scope>NUCLEOTIDE SEQUENCE [LARGE SCALE GENOMIC DNA]</scope>
    <source>
        <strain evidence="5 6">OH770</strain>
    </source>
</reference>
<dbReference type="NCBIfam" id="NF003724">
    <property type="entry name" value="PRK05329.2-3"/>
    <property type="match status" value="1"/>
</dbReference>
<evidence type="ECO:0000259" key="4">
    <source>
        <dbReference type="Pfam" id="PF00890"/>
    </source>
</evidence>
<keyword evidence="3 5" id="KW-0560">Oxidoreductase</keyword>
<keyword evidence="2" id="KW-0288">FMN</keyword>
<dbReference type="Proteomes" id="UP000280444">
    <property type="component" value="Unassembled WGS sequence"/>
</dbReference>
<dbReference type="OrthoDB" id="140595at2"/>
<proteinExistence type="predicted"/>
<dbReference type="NCBIfam" id="TIGR03378">
    <property type="entry name" value="glycerol3P_GlpB"/>
    <property type="match status" value="1"/>
</dbReference>
<dbReference type="SUPFAM" id="SSF51905">
    <property type="entry name" value="FAD/NAD(P)-binding domain"/>
    <property type="match status" value="1"/>
</dbReference>
<dbReference type="RefSeq" id="WP_124871249.1">
    <property type="nucleotide sequence ID" value="NZ_RQZF01000009.1"/>
</dbReference>
<evidence type="ECO:0000256" key="2">
    <source>
        <dbReference type="ARBA" id="ARBA00022643"/>
    </source>
</evidence>
<dbReference type="GO" id="GO:0009331">
    <property type="term" value="C:glycerol-3-phosphate dehydrogenase (FAD) complex"/>
    <property type="evidence" value="ECO:0007669"/>
    <property type="project" value="InterPro"/>
</dbReference>
<dbReference type="EC" id="1.1.5.3" evidence="5"/>
<dbReference type="Pfam" id="PF00890">
    <property type="entry name" value="FAD_binding_2"/>
    <property type="match status" value="1"/>
</dbReference>
<organism evidence="5 6">
    <name type="scientific">Schaalia canis</name>
    <dbReference type="NCBI Taxonomy" id="100469"/>
    <lineage>
        <taxon>Bacteria</taxon>
        <taxon>Bacillati</taxon>
        <taxon>Actinomycetota</taxon>
        <taxon>Actinomycetes</taxon>
        <taxon>Actinomycetales</taxon>
        <taxon>Actinomycetaceae</taxon>
        <taxon>Schaalia</taxon>
    </lineage>
</organism>
<protein>
    <submittedName>
        <fullName evidence="5">Glycerol-3-phosphate dehydrogenase subunit GlpB</fullName>
        <ecNumber evidence="5">1.1.5.3</ecNumber>
    </submittedName>
</protein>
<dbReference type="InterPro" id="IPR036188">
    <property type="entry name" value="FAD/NAD-bd_sf"/>
</dbReference>
<feature type="domain" description="FAD-dependent oxidoreductase 2 FAD-binding" evidence="4">
    <location>
        <begin position="3"/>
        <end position="398"/>
    </location>
</feature>
<dbReference type="InterPro" id="IPR009158">
    <property type="entry name" value="G3P_DH_GlpB_su"/>
</dbReference>
<evidence type="ECO:0000256" key="1">
    <source>
        <dbReference type="ARBA" id="ARBA00022630"/>
    </source>
</evidence>